<reference evidence="3" key="1">
    <citation type="journal article" date="2018" name="Algal Res.">
        <title>Characterization of plant carbon substrate utilization by Auxenochlorella protothecoides.</title>
        <authorList>
            <person name="Vogler B.W."/>
            <person name="Starkenburg S.R."/>
            <person name="Sudasinghe N."/>
            <person name="Schambach J.Y."/>
            <person name="Rollin J.A."/>
            <person name="Pattathil S."/>
            <person name="Barry A.N."/>
        </authorList>
    </citation>
    <scope>NUCLEOTIDE SEQUENCE [LARGE SCALE GENOMIC DNA]</scope>
    <source>
        <strain evidence="3">UTEX 25</strain>
    </source>
</reference>
<feature type="compositionally biased region" description="Low complexity" evidence="1">
    <location>
        <begin position="269"/>
        <end position="278"/>
    </location>
</feature>
<feature type="non-terminal residue" evidence="2">
    <location>
        <position position="1"/>
    </location>
</feature>
<feature type="compositionally biased region" description="Low complexity" evidence="1">
    <location>
        <begin position="294"/>
        <end position="303"/>
    </location>
</feature>
<protein>
    <submittedName>
        <fullName evidence="2">Uncharacterized protein</fullName>
    </submittedName>
</protein>
<dbReference type="EMBL" id="QOKY01000202">
    <property type="protein sequence ID" value="RMZ53052.1"/>
    <property type="molecule type" value="Genomic_DNA"/>
</dbReference>
<name>A0A3M7KUN0_AUXPR</name>
<gene>
    <name evidence="2" type="ORF">APUTEX25_001171</name>
</gene>
<feature type="region of interest" description="Disordered" evidence="1">
    <location>
        <begin position="127"/>
        <end position="310"/>
    </location>
</feature>
<feature type="compositionally biased region" description="Polar residues" evidence="1">
    <location>
        <begin position="185"/>
        <end position="196"/>
    </location>
</feature>
<accession>A0A3M7KUN0</accession>
<organism evidence="2 3">
    <name type="scientific">Auxenochlorella protothecoides</name>
    <name type="common">Green microalga</name>
    <name type="synonym">Chlorella protothecoides</name>
    <dbReference type="NCBI Taxonomy" id="3075"/>
    <lineage>
        <taxon>Eukaryota</taxon>
        <taxon>Viridiplantae</taxon>
        <taxon>Chlorophyta</taxon>
        <taxon>core chlorophytes</taxon>
        <taxon>Trebouxiophyceae</taxon>
        <taxon>Chlorellales</taxon>
        <taxon>Chlorellaceae</taxon>
        <taxon>Auxenochlorella</taxon>
    </lineage>
</organism>
<dbReference type="Proteomes" id="UP000279271">
    <property type="component" value="Unassembled WGS sequence"/>
</dbReference>
<proteinExistence type="predicted"/>
<dbReference type="AlphaFoldDB" id="A0A3M7KUN0"/>
<evidence type="ECO:0000313" key="3">
    <source>
        <dbReference type="Proteomes" id="UP000279271"/>
    </source>
</evidence>
<feature type="compositionally biased region" description="Basic and acidic residues" evidence="1">
    <location>
        <begin position="169"/>
        <end position="184"/>
    </location>
</feature>
<evidence type="ECO:0000256" key="1">
    <source>
        <dbReference type="SAM" id="MobiDB-lite"/>
    </source>
</evidence>
<evidence type="ECO:0000313" key="2">
    <source>
        <dbReference type="EMBL" id="RMZ53052.1"/>
    </source>
</evidence>
<feature type="compositionally biased region" description="Basic and acidic residues" evidence="1">
    <location>
        <begin position="202"/>
        <end position="242"/>
    </location>
</feature>
<comment type="caution">
    <text evidence="2">The sequence shown here is derived from an EMBL/GenBank/DDBJ whole genome shotgun (WGS) entry which is preliminary data.</text>
</comment>
<feature type="compositionally biased region" description="Basic and acidic residues" evidence="1">
    <location>
        <begin position="250"/>
        <end position="261"/>
    </location>
</feature>
<feature type="region of interest" description="Disordered" evidence="1">
    <location>
        <begin position="1"/>
        <end position="35"/>
    </location>
</feature>
<feature type="compositionally biased region" description="Acidic residues" evidence="1">
    <location>
        <begin position="1"/>
        <end position="13"/>
    </location>
</feature>
<sequence length="353" mass="38197">ESWADAVDDEEVEGPSTLHSDSAGRPRYETREGWDESADVKRGVSRQRLDLTHGFHREIVSGCGILRAGGVCASVPNGARRVGAHLLQRLVPTHLAIQVKNQKLRSQYEQECREGMAKASDYQKRLESVAPPQDVENVTTAPRHRPETRVREGFAAYRPPPALGSQPKLDLDRNGKAVREEARDAQSTGPPQTEPTGRQRRGRGERDRRRDAAGGDEHLEARPVPRARPRPEPRPQHAERPGEAAGGVAKARERRSVHDRLGPPQPQHSPVGRRGGPAPADPPSRVLVVPRPKAPAQQASASAQDERGEAADLGAASALPGLQGVIDGTKLIDLKADEAKAGGDGRPQNCSIQ</sequence>
<feature type="compositionally biased region" description="Basic and acidic residues" evidence="1">
    <location>
        <begin position="22"/>
        <end position="35"/>
    </location>
</feature>